<comment type="caution">
    <text evidence="3">The sequence shown here is derived from an EMBL/GenBank/DDBJ whole genome shotgun (WGS) entry which is preliminary data.</text>
</comment>
<feature type="transmembrane region" description="Helical" evidence="1">
    <location>
        <begin position="214"/>
        <end position="234"/>
    </location>
</feature>
<feature type="transmembrane region" description="Helical" evidence="1">
    <location>
        <begin position="91"/>
        <end position="111"/>
    </location>
</feature>
<sequence length="278" mass="30207">MSLTVQAPARLSWLHRHPLLAFFAWFFTVGQAFALAPHFVHTGLPDQVWIIGASLVGLLLPNLVITRLVDGPDALKRMVRSFVDWRHGPRWYLLAVLVVPVVATALAYLFLGVPADVPLSTLAGVIVVQFALNMFPNNWAEEGTWSGFIQARIQKRHGAAWGAVITAQLFTLQHISLVLGGPLMMGVLLMVFLSVMAIGYRFLTGYLWNRTGSLLLAGLVHATANTVATGSGFGDGGVLRHLYPGSMLATMIHLVAAMLVGLAILLLTRGRLGLRRTT</sequence>
<proteinExistence type="predicted"/>
<evidence type="ECO:0000259" key="2">
    <source>
        <dbReference type="Pfam" id="PF02517"/>
    </source>
</evidence>
<name>A0ABS5YJK6_9ACTN</name>
<feature type="transmembrane region" description="Helical" evidence="1">
    <location>
        <begin position="246"/>
        <end position="267"/>
    </location>
</feature>
<evidence type="ECO:0000313" key="4">
    <source>
        <dbReference type="Proteomes" id="UP001519654"/>
    </source>
</evidence>
<accession>A0ABS5YJK6</accession>
<keyword evidence="1" id="KW-1133">Transmembrane helix</keyword>
<dbReference type="Proteomes" id="UP001519654">
    <property type="component" value="Unassembled WGS sequence"/>
</dbReference>
<keyword evidence="3" id="KW-0378">Hydrolase</keyword>
<keyword evidence="1" id="KW-0812">Transmembrane</keyword>
<gene>
    <name evidence="3" type="ORF">KOI35_08795</name>
</gene>
<dbReference type="GO" id="GO:0008237">
    <property type="term" value="F:metallopeptidase activity"/>
    <property type="evidence" value="ECO:0007669"/>
    <property type="project" value="UniProtKB-KW"/>
</dbReference>
<evidence type="ECO:0000313" key="3">
    <source>
        <dbReference type="EMBL" id="MBU2663602.1"/>
    </source>
</evidence>
<feature type="transmembrane region" description="Helical" evidence="1">
    <location>
        <begin position="50"/>
        <end position="70"/>
    </location>
</feature>
<feature type="transmembrane region" description="Helical" evidence="1">
    <location>
        <begin position="158"/>
        <end position="177"/>
    </location>
</feature>
<dbReference type="InterPro" id="IPR003675">
    <property type="entry name" value="Rce1/LyrA-like_dom"/>
</dbReference>
<keyword evidence="4" id="KW-1185">Reference proteome</keyword>
<keyword evidence="3" id="KW-0482">Metalloprotease</keyword>
<feature type="transmembrane region" description="Helical" evidence="1">
    <location>
        <begin position="183"/>
        <end position="202"/>
    </location>
</feature>
<organism evidence="3 4">
    <name type="scientific">Paractinoplanes bogorensis</name>
    <dbReference type="NCBI Taxonomy" id="1610840"/>
    <lineage>
        <taxon>Bacteria</taxon>
        <taxon>Bacillati</taxon>
        <taxon>Actinomycetota</taxon>
        <taxon>Actinomycetes</taxon>
        <taxon>Micromonosporales</taxon>
        <taxon>Micromonosporaceae</taxon>
        <taxon>Paractinoplanes</taxon>
    </lineage>
</organism>
<protein>
    <submittedName>
        <fullName evidence="3">CPBP family intramembrane metalloprotease</fullName>
    </submittedName>
</protein>
<keyword evidence="3" id="KW-0645">Protease</keyword>
<feature type="domain" description="CAAX prenyl protease 2/Lysostaphin resistance protein A-like" evidence="2">
    <location>
        <begin position="127"/>
        <end position="227"/>
    </location>
</feature>
<dbReference type="EMBL" id="JAHKKG010000003">
    <property type="protein sequence ID" value="MBU2663602.1"/>
    <property type="molecule type" value="Genomic_DNA"/>
</dbReference>
<evidence type="ECO:0000256" key="1">
    <source>
        <dbReference type="SAM" id="Phobius"/>
    </source>
</evidence>
<keyword evidence="1" id="KW-0472">Membrane</keyword>
<reference evidence="3 4" key="1">
    <citation type="submission" date="2021-06" db="EMBL/GenBank/DDBJ databases">
        <title>Actinoplanes lichenicola sp. nov., and Actinoplanes ovalisporus sp. nov., isolated from lichen in Thailand.</title>
        <authorList>
            <person name="Saeng-In P."/>
            <person name="Kanchanasin P."/>
            <person name="Yuki M."/>
            <person name="Kudo T."/>
            <person name="Ohkuma M."/>
            <person name="Phongsopitanun W."/>
            <person name="Tanasupawat S."/>
        </authorList>
    </citation>
    <scope>NUCLEOTIDE SEQUENCE [LARGE SCALE GENOMIC DNA]</scope>
    <source>
        <strain evidence="3 4">NBRC 110975</strain>
    </source>
</reference>
<dbReference type="Pfam" id="PF02517">
    <property type="entry name" value="Rce1-like"/>
    <property type="match status" value="1"/>
</dbReference>
<dbReference type="RefSeq" id="WP_215785590.1">
    <property type="nucleotide sequence ID" value="NZ_JAHKKG010000003.1"/>
</dbReference>
<feature type="transmembrane region" description="Helical" evidence="1">
    <location>
        <begin position="117"/>
        <end position="137"/>
    </location>
</feature>